<proteinExistence type="predicted"/>
<sequence length="190" mass="22810">MDTTKLIEHLLKHVQLDNNETETIEKYFTSKTLRKKEFLLRTNEVCRTENFILEGCFRTYSIDENGFERTLIFSVESWWIADLLSFLTERPSSYNIVALENAKILQIKKNDLEKLYLEVPKLERYFRILIQNAYISQLERINQNYSLTAEQRYHLFIQKHPDFVQRIPQKHIASYLGITPVFLSMLRKKR</sequence>
<evidence type="ECO:0000259" key="1">
    <source>
        <dbReference type="PROSITE" id="PS50042"/>
    </source>
</evidence>
<keyword evidence="3" id="KW-1185">Reference proteome</keyword>
<dbReference type="SUPFAM" id="SSF51206">
    <property type="entry name" value="cAMP-binding domain-like"/>
    <property type="match status" value="1"/>
</dbReference>
<gene>
    <name evidence="2" type="ORF">C5745_19670</name>
</gene>
<dbReference type="OrthoDB" id="1092431at2"/>
<dbReference type="Gene3D" id="2.60.120.10">
    <property type="entry name" value="Jelly Rolls"/>
    <property type="match status" value="1"/>
</dbReference>
<name>A0A2S9IUC6_9SPHI</name>
<dbReference type="RefSeq" id="WP_105718727.1">
    <property type="nucleotide sequence ID" value="NZ_PVBQ01000032.1"/>
</dbReference>
<protein>
    <recommendedName>
        <fullName evidence="1">Cyclic nucleotide-binding domain-containing protein</fullName>
    </recommendedName>
</protein>
<dbReference type="AlphaFoldDB" id="A0A2S9IUC6"/>
<dbReference type="InterPro" id="IPR000595">
    <property type="entry name" value="cNMP-bd_dom"/>
</dbReference>
<evidence type="ECO:0000313" key="3">
    <source>
        <dbReference type="Proteomes" id="UP000239711"/>
    </source>
</evidence>
<dbReference type="CDD" id="cd00038">
    <property type="entry name" value="CAP_ED"/>
    <property type="match status" value="1"/>
</dbReference>
<dbReference type="EMBL" id="PVBQ01000032">
    <property type="protein sequence ID" value="PRD44100.1"/>
    <property type="molecule type" value="Genomic_DNA"/>
</dbReference>
<dbReference type="Pfam" id="PF00027">
    <property type="entry name" value="cNMP_binding"/>
    <property type="match status" value="1"/>
</dbReference>
<evidence type="ECO:0000313" key="2">
    <source>
        <dbReference type="EMBL" id="PRD44100.1"/>
    </source>
</evidence>
<comment type="caution">
    <text evidence="2">The sequence shown here is derived from an EMBL/GenBank/DDBJ whole genome shotgun (WGS) entry which is preliminary data.</text>
</comment>
<reference evidence="2 3" key="1">
    <citation type="submission" date="2018-02" db="EMBL/GenBank/DDBJ databases">
        <title>The draft genome of Sphingobacterium sp. 5JN-11.</title>
        <authorList>
            <person name="Liu L."/>
            <person name="Li L."/>
            <person name="Liang L."/>
            <person name="Zhang X."/>
            <person name="Wang T."/>
        </authorList>
    </citation>
    <scope>NUCLEOTIDE SEQUENCE [LARGE SCALE GENOMIC DNA]</scope>
    <source>
        <strain evidence="2 3">5JN-11</strain>
    </source>
</reference>
<dbReference type="Proteomes" id="UP000239711">
    <property type="component" value="Unassembled WGS sequence"/>
</dbReference>
<dbReference type="PROSITE" id="PS50042">
    <property type="entry name" value="CNMP_BINDING_3"/>
    <property type="match status" value="1"/>
</dbReference>
<accession>A0A2S9IUC6</accession>
<feature type="domain" description="Cyclic nucleotide-binding" evidence="1">
    <location>
        <begin position="16"/>
        <end position="124"/>
    </location>
</feature>
<dbReference type="InterPro" id="IPR018490">
    <property type="entry name" value="cNMP-bd_dom_sf"/>
</dbReference>
<organism evidence="2 3">
    <name type="scientific">Sphingobacterium haloxyli</name>
    <dbReference type="NCBI Taxonomy" id="2100533"/>
    <lineage>
        <taxon>Bacteria</taxon>
        <taxon>Pseudomonadati</taxon>
        <taxon>Bacteroidota</taxon>
        <taxon>Sphingobacteriia</taxon>
        <taxon>Sphingobacteriales</taxon>
        <taxon>Sphingobacteriaceae</taxon>
        <taxon>Sphingobacterium</taxon>
    </lineage>
</organism>
<dbReference type="InterPro" id="IPR014710">
    <property type="entry name" value="RmlC-like_jellyroll"/>
</dbReference>